<accession>A0A9X3AC49</accession>
<dbReference type="Proteomes" id="UP001155110">
    <property type="component" value="Unassembled WGS sequence"/>
</dbReference>
<sequence length="123" mass="13862">MDEKRVSTVEDLEQDWDTQDILTVNLTRAVQLCVDVAAHLIAETDRPSPETMAEAFDHLQEMGVLSEELAHRLQGAVGFRNVAVHAYRSIDWAIVHSISHERLGDFRAFAHQVMRHLDLSSGS</sequence>
<dbReference type="Gene3D" id="1.20.120.580">
    <property type="entry name" value="bsu32300-like"/>
    <property type="match status" value="1"/>
</dbReference>
<keyword evidence="2" id="KW-0540">Nuclease</keyword>
<dbReference type="InterPro" id="IPR037038">
    <property type="entry name" value="HepT-like_sf"/>
</dbReference>
<dbReference type="GO" id="GO:0004540">
    <property type="term" value="F:RNA nuclease activity"/>
    <property type="evidence" value="ECO:0007669"/>
    <property type="project" value="InterPro"/>
</dbReference>
<dbReference type="Proteomes" id="UP001155034">
    <property type="component" value="Unassembled WGS sequence"/>
</dbReference>
<evidence type="ECO:0000256" key="1">
    <source>
        <dbReference type="ARBA" id="ARBA00022649"/>
    </source>
</evidence>
<dbReference type="PANTHER" id="PTHR33397:SF5">
    <property type="entry name" value="RNASE YUTE-RELATED"/>
    <property type="match status" value="1"/>
</dbReference>
<dbReference type="AlphaFoldDB" id="A0A9X3AC49"/>
<comment type="similarity">
    <text evidence="4">Belongs to the HepT RNase toxin family.</text>
</comment>
<evidence type="ECO:0000313" key="5">
    <source>
        <dbReference type="EMBL" id="MCS3864721.1"/>
    </source>
</evidence>
<dbReference type="InterPro" id="IPR008201">
    <property type="entry name" value="HepT-like"/>
</dbReference>
<evidence type="ECO:0000313" key="7">
    <source>
        <dbReference type="Proteomes" id="UP001155034"/>
    </source>
</evidence>
<dbReference type="NCBIfam" id="NF047751">
    <property type="entry name" value="HepT_toxin"/>
    <property type="match status" value="1"/>
</dbReference>
<evidence type="ECO:0000256" key="4">
    <source>
        <dbReference type="ARBA" id="ARBA00024207"/>
    </source>
</evidence>
<comment type="caution">
    <text evidence="5">The sequence shown here is derived from an EMBL/GenBank/DDBJ whole genome shotgun (WGS) entry which is preliminary data.</text>
</comment>
<evidence type="ECO:0000313" key="6">
    <source>
        <dbReference type="EMBL" id="MCS4159128.1"/>
    </source>
</evidence>
<keyword evidence="3" id="KW-0378">Hydrolase</keyword>
<dbReference type="InterPro" id="IPR052379">
    <property type="entry name" value="Type_VII_TA_RNase"/>
</dbReference>
<keyword evidence="1" id="KW-1277">Toxin-antitoxin system</keyword>
<dbReference type="EMBL" id="JANTZM010000018">
    <property type="protein sequence ID" value="MCS4159128.1"/>
    <property type="molecule type" value="Genomic_DNA"/>
</dbReference>
<reference evidence="5" key="1">
    <citation type="submission" date="2022-08" db="EMBL/GenBank/DDBJ databases">
        <title>Genomic Encyclopedia of Type Strains, Phase V (KMG-V): Genome sequencing to study the core and pangenomes of soil and plant-associated prokaryotes.</title>
        <authorList>
            <person name="Whitman W."/>
        </authorList>
    </citation>
    <scope>NUCLEOTIDE SEQUENCE</scope>
    <source>
        <strain evidence="5">SP2016B</strain>
        <strain evidence="6">SP3002</strain>
    </source>
</reference>
<dbReference type="GO" id="GO:0016787">
    <property type="term" value="F:hydrolase activity"/>
    <property type="evidence" value="ECO:0007669"/>
    <property type="project" value="UniProtKB-KW"/>
</dbReference>
<name>A0A9X3AC49_9BACT</name>
<proteinExistence type="inferred from homology"/>
<protein>
    <submittedName>
        <fullName evidence="5">Uncharacterized protein YutE (UPF0331/DUF86 family)</fullName>
    </submittedName>
</protein>
<dbReference type="GO" id="GO:0110001">
    <property type="term" value="C:toxin-antitoxin complex"/>
    <property type="evidence" value="ECO:0007669"/>
    <property type="project" value="InterPro"/>
</dbReference>
<dbReference type="PANTHER" id="PTHR33397">
    <property type="entry name" value="UPF0331 PROTEIN YUTE"/>
    <property type="match status" value="1"/>
</dbReference>
<organism evidence="5 7">
    <name type="scientific">Salinibacter ruber</name>
    <dbReference type="NCBI Taxonomy" id="146919"/>
    <lineage>
        <taxon>Bacteria</taxon>
        <taxon>Pseudomonadati</taxon>
        <taxon>Rhodothermota</taxon>
        <taxon>Rhodothermia</taxon>
        <taxon>Rhodothermales</taxon>
        <taxon>Salinibacteraceae</taxon>
        <taxon>Salinibacter</taxon>
    </lineage>
</organism>
<evidence type="ECO:0000256" key="3">
    <source>
        <dbReference type="ARBA" id="ARBA00022801"/>
    </source>
</evidence>
<gene>
    <name evidence="5" type="ORF">GGP82_001267</name>
    <name evidence="6" type="ORF">GGP99_003114</name>
</gene>
<evidence type="ECO:0000256" key="2">
    <source>
        <dbReference type="ARBA" id="ARBA00022722"/>
    </source>
</evidence>
<dbReference type="Pfam" id="PF01934">
    <property type="entry name" value="HepT-like"/>
    <property type="match status" value="1"/>
</dbReference>
<dbReference type="EMBL" id="JANTYZ010000002">
    <property type="protein sequence ID" value="MCS3864721.1"/>
    <property type="molecule type" value="Genomic_DNA"/>
</dbReference>